<proteinExistence type="predicted"/>
<dbReference type="AlphaFoldDB" id="A0A839GFQ9"/>
<organism evidence="2 3">
    <name type="scientific">Rufibacter quisquiliarum</name>
    <dbReference type="NCBI Taxonomy" id="1549639"/>
    <lineage>
        <taxon>Bacteria</taxon>
        <taxon>Pseudomonadati</taxon>
        <taxon>Bacteroidota</taxon>
        <taxon>Cytophagia</taxon>
        <taxon>Cytophagales</taxon>
        <taxon>Hymenobacteraceae</taxon>
        <taxon>Rufibacter</taxon>
    </lineage>
</organism>
<comment type="caution">
    <text evidence="2">The sequence shown here is derived from an EMBL/GenBank/DDBJ whole genome shotgun (WGS) entry which is preliminary data.</text>
</comment>
<gene>
    <name evidence="2" type="ORF">FHS90_003212</name>
</gene>
<keyword evidence="1" id="KW-0472">Membrane</keyword>
<dbReference type="RefSeq" id="WP_182513684.1">
    <property type="nucleotide sequence ID" value="NZ_JACJIQ010000013.1"/>
</dbReference>
<reference evidence="2 3" key="1">
    <citation type="submission" date="2020-08" db="EMBL/GenBank/DDBJ databases">
        <title>Genomic Encyclopedia of Type Strains, Phase IV (KMG-IV): sequencing the most valuable type-strain genomes for metagenomic binning, comparative biology and taxonomic classification.</title>
        <authorList>
            <person name="Goeker M."/>
        </authorList>
    </citation>
    <scope>NUCLEOTIDE SEQUENCE [LARGE SCALE GENOMIC DNA]</scope>
    <source>
        <strain evidence="2 3">DSM 29854</strain>
    </source>
</reference>
<feature type="transmembrane region" description="Helical" evidence="1">
    <location>
        <begin position="12"/>
        <end position="32"/>
    </location>
</feature>
<name>A0A839GFQ9_9BACT</name>
<evidence type="ECO:0000313" key="2">
    <source>
        <dbReference type="EMBL" id="MBA9078484.1"/>
    </source>
</evidence>
<keyword evidence="3" id="KW-1185">Reference proteome</keyword>
<keyword evidence="1" id="KW-1133">Transmembrane helix</keyword>
<protein>
    <submittedName>
        <fullName evidence="2">Uncharacterized protein</fullName>
    </submittedName>
</protein>
<dbReference type="Proteomes" id="UP000563094">
    <property type="component" value="Unassembled WGS sequence"/>
</dbReference>
<dbReference type="EMBL" id="JACJIQ010000013">
    <property type="protein sequence ID" value="MBA9078484.1"/>
    <property type="molecule type" value="Genomic_DNA"/>
</dbReference>
<accession>A0A839GFQ9</accession>
<sequence>MRRRHQILLEAGWKLSFVPMYFLGFDISWLVMKEMYTSPYDQQPYTFSNAMRQESQRHPAVVASLGNTL</sequence>
<evidence type="ECO:0000256" key="1">
    <source>
        <dbReference type="SAM" id="Phobius"/>
    </source>
</evidence>
<keyword evidence="1" id="KW-0812">Transmembrane</keyword>
<evidence type="ECO:0000313" key="3">
    <source>
        <dbReference type="Proteomes" id="UP000563094"/>
    </source>
</evidence>